<evidence type="ECO:0000313" key="1">
    <source>
        <dbReference type="EMBL" id="TQJ14162.1"/>
    </source>
</evidence>
<protein>
    <submittedName>
        <fullName evidence="1">PAC2 family protein</fullName>
    </submittedName>
</protein>
<dbReference type="SUPFAM" id="SSF159659">
    <property type="entry name" value="Cgl1923-like"/>
    <property type="match status" value="1"/>
</dbReference>
<dbReference type="OrthoDB" id="3733464at2"/>
<dbReference type="Gene3D" id="3.40.50.10900">
    <property type="entry name" value="PAC-like subunit"/>
    <property type="match status" value="1"/>
</dbReference>
<dbReference type="InterPro" id="IPR019151">
    <property type="entry name" value="Proteasome_assmbl_chaperone_2"/>
</dbReference>
<dbReference type="Gene3D" id="1.10.287.100">
    <property type="match status" value="1"/>
</dbReference>
<dbReference type="InterPro" id="IPR038389">
    <property type="entry name" value="PSMG2_sf"/>
</dbReference>
<dbReference type="RefSeq" id="WP_129624087.1">
    <property type="nucleotide sequence ID" value="NZ_BAABCI010000034.1"/>
</dbReference>
<proteinExistence type="predicted"/>
<dbReference type="Proteomes" id="UP000320806">
    <property type="component" value="Unassembled WGS sequence"/>
</dbReference>
<evidence type="ECO:0000313" key="2">
    <source>
        <dbReference type="Proteomes" id="UP000320806"/>
    </source>
</evidence>
<dbReference type="Pfam" id="PF09754">
    <property type="entry name" value="PAC2"/>
    <property type="match status" value="1"/>
</dbReference>
<reference evidence="1 2" key="1">
    <citation type="submission" date="2019-06" db="EMBL/GenBank/DDBJ databases">
        <title>Sequencing the genomes of 1000 actinobacteria strains.</title>
        <authorList>
            <person name="Klenk H.-P."/>
        </authorList>
    </citation>
    <scope>NUCLEOTIDE SEQUENCE [LARGE SCALE GENOMIC DNA]</scope>
    <source>
        <strain evidence="1 2">DSM 19828</strain>
    </source>
</reference>
<organism evidence="1 2">
    <name type="scientific">Yimella lutea</name>
    <dbReference type="NCBI Taxonomy" id="587872"/>
    <lineage>
        <taxon>Bacteria</taxon>
        <taxon>Bacillati</taxon>
        <taxon>Actinomycetota</taxon>
        <taxon>Actinomycetes</taxon>
        <taxon>Micrococcales</taxon>
        <taxon>Dermacoccaceae</taxon>
        <taxon>Yimella</taxon>
    </lineage>
</organism>
<dbReference type="PIRSF" id="PIRSF028754">
    <property type="entry name" value="UCP028754"/>
    <property type="match status" value="1"/>
</dbReference>
<comment type="caution">
    <text evidence="1">The sequence shown here is derived from an EMBL/GenBank/DDBJ whole genome shotgun (WGS) entry which is preliminary data.</text>
</comment>
<sequence>MRDPMELVRFEQDAHASELGARTLIVALGGLIDAGNTQRLLVQHLLANGDPVVVASFDIDQLLDYRGRRPLMTFERDRFTSYEDPSLNLYRLTDDEGTPYLLLAGPEPDYQWERVSEAVRVLTRRLGVQLVISAHGIPMAVPHTRPVGMTKYATDRRLIPDNDAVFGEVQVPGNLEQLVHLRLGESGVDAIGLALHVPHYLAAMDFGDATVAAIDTIVGFTGLSLPVTDLAMQAELHRAEISRQIEANPEIRDVVQGIEQQYDAFAQGRQRQNLLATELAELPSAEEIGAEFEEFLRTEVGDDDED</sequence>
<dbReference type="InterPro" id="IPR008492">
    <property type="entry name" value="Rv2714-like"/>
</dbReference>
<dbReference type="EMBL" id="VFMO01000001">
    <property type="protein sequence ID" value="TQJ14162.1"/>
    <property type="molecule type" value="Genomic_DNA"/>
</dbReference>
<dbReference type="AlphaFoldDB" id="A0A542EFN5"/>
<name>A0A542EFN5_9MICO</name>
<keyword evidence="2" id="KW-1185">Reference proteome</keyword>
<accession>A0A542EFN5</accession>
<gene>
    <name evidence="1" type="ORF">FB459_1609</name>
</gene>